<dbReference type="EMBL" id="JAKJXO020000006">
    <property type="protein sequence ID" value="KAL1603484.1"/>
    <property type="molecule type" value="Genomic_DNA"/>
</dbReference>
<organism evidence="1 2">
    <name type="scientific">Paraconiothyrium brasiliense</name>
    <dbReference type="NCBI Taxonomy" id="300254"/>
    <lineage>
        <taxon>Eukaryota</taxon>
        <taxon>Fungi</taxon>
        <taxon>Dikarya</taxon>
        <taxon>Ascomycota</taxon>
        <taxon>Pezizomycotina</taxon>
        <taxon>Dothideomycetes</taxon>
        <taxon>Pleosporomycetidae</taxon>
        <taxon>Pleosporales</taxon>
        <taxon>Massarineae</taxon>
        <taxon>Didymosphaeriaceae</taxon>
        <taxon>Paraconiothyrium</taxon>
    </lineage>
</organism>
<proteinExistence type="predicted"/>
<protein>
    <submittedName>
        <fullName evidence="1">Uncharacterized protein</fullName>
    </submittedName>
</protein>
<comment type="caution">
    <text evidence="1">The sequence shown here is derived from an EMBL/GenBank/DDBJ whole genome shotgun (WGS) entry which is preliminary data.</text>
</comment>
<accession>A0ABR3RGB5</accession>
<dbReference type="SUPFAM" id="SSF48403">
    <property type="entry name" value="Ankyrin repeat"/>
    <property type="match status" value="1"/>
</dbReference>
<reference evidence="1 2" key="1">
    <citation type="submission" date="2024-02" db="EMBL/GenBank/DDBJ databases">
        <title>De novo assembly and annotation of 12 fungi associated with fruit tree decline syndrome in Ontario, Canada.</title>
        <authorList>
            <person name="Sulman M."/>
            <person name="Ellouze W."/>
            <person name="Ilyukhin E."/>
        </authorList>
    </citation>
    <scope>NUCLEOTIDE SEQUENCE [LARGE SCALE GENOMIC DNA]</scope>
    <source>
        <strain evidence="1 2">M42-189</strain>
    </source>
</reference>
<dbReference type="InterPro" id="IPR036770">
    <property type="entry name" value="Ankyrin_rpt-contain_sf"/>
</dbReference>
<keyword evidence="2" id="KW-1185">Reference proteome</keyword>
<evidence type="ECO:0000313" key="2">
    <source>
        <dbReference type="Proteomes" id="UP001521785"/>
    </source>
</evidence>
<name>A0ABR3RGB5_9PLEO</name>
<gene>
    <name evidence="1" type="ORF">SLS60_005071</name>
</gene>
<dbReference type="Gene3D" id="1.25.40.20">
    <property type="entry name" value="Ankyrin repeat-containing domain"/>
    <property type="match status" value="1"/>
</dbReference>
<evidence type="ECO:0000313" key="1">
    <source>
        <dbReference type="EMBL" id="KAL1603484.1"/>
    </source>
</evidence>
<sequence>MEAGDRAIVSDGAKELSEEDATRLRKALGIEESVRFGDVTVDTVRDYLGRTRGSSNDQGEYYEINFVLEKVKRWLDLNQRDQDNRTLLHDALLRECYISIQLLIIHGADPNGDFGSLRQREYAMEFLASYHIAARRPSDQMTLCLRCEDFEPTTFTLPMTKLWGISYWRPNAIVCYDSLSVFTPNDNVSGLMSFMVLLTGQVMAPLVDESYSYLLIITKAA</sequence>
<dbReference type="Proteomes" id="UP001521785">
    <property type="component" value="Unassembled WGS sequence"/>
</dbReference>